<dbReference type="AlphaFoldDB" id="A0A7K1FT66"/>
<comment type="subunit">
    <text evidence="10">Associates with subunits I, II and III to form cytochrome c oxidase.</text>
</comment>
<name>A0A7K1FT66_9ACTN</name>
<dbReference type="EMBL" id="WLYK01000018">
    <property type="protein sequence ID" value="MTD17347.1"/>
    <property type="molecule type" value="Genomic_DNA"/>
</dbReference>
<evidence type="ECO:0000256" key="1">
    <source>
        <dbReference type="ARBA" id="ARBA00002536"/>
    </source>
</evidence>
<comment type="subcellular location">
    <subcellularLocation>
        <location evidence="2">Cell membrane</location>
        <topology evidence="2">Multi-pass membrane protein</topology>
    </subcellularLocation>
</comment>
<keyword evidence="8 10" id="KW-0472">Membrane</keyword>
<dbReference type="Pfam" id="PF12270">
    <property type="entry name" value="Cyt_c_ox_IV"/>
    <property type="match status" value="1"/>
</dbReference>
<proteinExistence type="inferred from homology"/>
<evidence type="ECO:0000256" key="11">
    <source>
        <dbReference type="SAM" id="Phobius"/>
    </source>
</evidence>
<evidence type="ECO:0000256" key="9">
    <source>
        <dbReference type="ARBA" id="ARBA00047816"/>
    </source>
</evidence>
<dbReference type="InterPro" id="IPR021050">
    <property type="entry name" value="Cyt_c_oxidase_su4_actinobac"/>
</dbReference>
<evidence type="ECO:0000256" key="2">
    <source>
        <dbReference type="ARBA" id="ARBA00004651"/>
    </source>
</evidence>
<evidence type="ECO:0000256" key="5">
    <source>
        <dbReference type="ARBA" id="ARBA00022692"/>
    </source>
</evidence>
<accession>A0A7K1FT66</accession>
<dbReference type="GO" id="GO:0005886">
    <property type="term" value="C:plasma membrane"/>
    <property type="evidence" value="ECO:0007669"/>
    <property type="project" value="UniProtKB-SubCell"/>
</dbReference>
<keyword evidence="5 11" id="KW-0812">Transmembrane</keyword>
<evidence type="ECO:0000313" key="12">
    <source>
        <dbReference type="EMBL" id="MTD17347.1"/>
    </source>
</evidence>
<feature type="transmembrane region" description="Helical" evidence="11">
    <location>
        <begin position="6"/>
        <end position="25"/>
    </location>
</feature>
<keyword evidence="6 10" id="KW-1278">Translocase</keyword>
<keyword evidence="7 11" id="KW-1133">Transmembrane helix</keyword>
<keyword evidence="13" id="KW-1185">Reference proteome</keyword>
<keyword evidence="4 10" id="KW-1003">Cell membrane</keyword>
<dbReference type="RefSeq" id="WP_154771369.1">
    <property type="nucleotide sequence ID" value="NZ_WLYK01000018.1"/>
</dbReference>
<dbReference type="GO" id="GO:0022900">
    <property type="term" value="P:electron transport chain"/>
    <property type="evidence" value="ECO:0007669"/>
    <property type="project" value="InterPro"/>
</dbReference>
<comment type="similarity">
    <text evidence="3 10">Belongs to the cytochrome c oxidase bacterial subunit CtaF family.</text>
</comment>
<sequence length="135" mass="14581">MRVEAWIFLALTVFFAFAAVLYGILAGDVEPVGVVALALTAGLSLIIGTFLLFSARRLDQARPEDDDDADVADGAGELGFFSPGSYWPFGMALAAAFTAVATAFLLVWLMVITIGFLMMAICGLLFEYHRRPQSH</sequence>
<comment type="catalytic activity">
    <reaction evidence="9 10">
        <text>4 Fe(II)-[cytochrome c] + O2 + 8 H(+)(in) = 4 Fe(III)-[cytochrome c] + 2 H2O + 4 H(+)(out)</text>
        <dbReference type="Rhea" id="RHEA:11436"/>
        <dbReference type="Rhea" id="RHEA-COMP:10350"/>
        <dbReference type="Rhea" id="RHEA-COMP:14399"/>
        <dbReference type="ChEBI" id="CHEBI:15377"/>
        <dbReference type="ChEBI" id="CHEBI:15378"/>
        <dbReference type="ChEBI" id="CHEBI:15379"/>
        <dbReference type="ChEBI" id="CHEBI:29033"/>
        <dbReference type="ChEBI" id="CHEBI:29034"/>
        <dbReference type="EC" id="7.1.1.9"/>
    </reaction>
</comment>
<dbReference type="Proteomes" id="UP000460221">
    <property type="component" value="Unassembled WGS sequence"/>
</dbReference>
<comment type="caution">
    <text evidence="12">The sequence shown here is derived from an EMBL/GenBank/DDBJ whole genome shotgun (WGS) entry which is preliminary data.</text>
</comment>
<comment type="function">
    <text evidence="1 10">Part of cytochrome c oxidase, its function is unknown.</text>
</comment>
<protein>
    <recommendedName>
        <fullName evidence="10">Cytochrome c oxidase polypeptide 4</fullName>
        <ecNumber evidence="10">7.1.1.9</ecNumber>
    </recommendedName>
    <alternativeName>
        <fullName evidence="10">Cytochrome aa3 subunit 4</fullName>
    </alternativeName>
    <alternativeName>
        <fullName evidence="10">Cytochrome c oxidase polypeptide IV</fullName>
    </alternativeName>
</protein>
<evidence type="ECO:0000256" key="6">
    <source>
        <dbReference type="ARBA" id="ARBA00022967"/>
    </source>
</evidence>
<evidence type="ECO:0000256" key="3">
    <source>
        <dbReference type="ARBA" id="ARBA00006870"/>
    </source>
</evidence>
<feature type="transmembrane region" description="Helical" evidence="11">
    <location>
        <begin position="93"/>
        <end position="126"/>
    </location>
</feature>
<evidence type="ECO:0000256" key="8">
    <source>
        <dbReference type="ARBA" id="ARBA00023136"/>
    </source>
</evidence>
<organism evidence="12 13">
    <name type="scientific">Nakamurella alba</name>
    <dbReference type="NCBI Taxonomy" id="2665158"/>
    <lineage>
        <taxon>Bacteria</taxon>
        <taxon>Bacillati</taxon>
        <taxon>Actinomycetota</taxon>
        <taxon>Actinomycetes</taxon>
        <taxon>Nakamurellales</taxon>
        <taxon>Nakamurellaceae</taxon>
        <taxon>Nakamurella</taxon>
    </lineage>
</organism>
<evidence type="ECO:0000313" key="13">
    <source>
        <dbReference type="Proteomes" id="UP000460221"/>
    </source>
</evidence>
<reference evidence="12 13" key="1">
    <citation type="submission" date="2019-11" db="EMBL/GenBank/DDBJ databases">
        <authorList>
            <person name="Jiang L.-Q."/>
        </authorList>
    </citation>
    <scope>NUCLEOTIDE SEQUENCE [LARGE SCALE GENOMIC DNA]</scope>
    <source>
        <strain evidence="12 13">YIM 132087</strain>
    </source>
</reference>
<evidence type="ECO:0000256" key="10">
    <source>
        <dbReference type="PIRNR" id="PIRNR017385"/>
    </source>
</evidence>
<evidence type="ECO:0000256" key="7">
    <source>
        <dbReference type="ARBA" id="ARBA00022989"/>
    </source>
</evidence>
<dbReference type="EC" id="7.1.1.9" evidence="10"/>
<dbReference type="PIRSF" id="PIRSF017385">
    <property type="entry name" value="CtaF"/>
    <property type="match status" value="1"/>
</dbReference>
<gene>
    <name evidence="12" type="ORF">GIS00_25785</name>
</gene>
<feature type="transmembrane region" description="Helical" evidence="11">
    <location>
        <begin position="32"/>
        <end position="53"/>
    </location>
</feature>
<dbReference type="GO" id="GO:0004129">
    <property type="term" value="F:cytochrome-c oxidase activity"/>
    <property type="evidence" value="ECO:0007669"/>
    <property type="project" value="UniProtKB-EC"/>
</dbReference>
<evidence type="ECO:0000256" key="4">
    <source>
        <dbReference type="ARBA" id="ARBA00022475"/>
    </source>
</evidence>